<dbReference type="InterPro" id="IPR036980">
    <property type="entry name" value="RNase_P/MRP_Rpp29_sf"/>
</dbReference>
<accession>A0AAD3CHA9</accession>
<proteinExistence type="inferred from homology"/>
<dbReference type="PANTHER" id="PTHR13348">
    <property type="entry name" value="RIBONUCLEASE P SUBUNIT P29"/>
    <property type="match status" value="1"/>
</dbReference>
<evidence type="ECO:0000313" key="4">
    <source>
        <dbReference type="Proteomes" id="UP001054902"/>
    </source>
</evidence>
<sequence>MSSELKSFSRNSLYSTLDTLTNQKNETKSSSKSLYNFMESLSHEFHSSKSSLGVQNGSNNGGVGLQARHFESKLGQRALTLIKGGIDTSISTNDLVERKNVMSKKEANRNKIIRLHGCKSKTKRKKLQEKTKSLCRDDLKQVRGTVMLSLHHLWKSYIQNLFSSDSSKTDQKTLSSLLGTVEMIGALIKIQRSSNHSLKGKFGFIVGSTANTWRIAMVKKEVSSFDDDEIPKYCNQSSLKVVLIPKQSTTLNLSIPLKNKGTPIEMVLNA</sequence>
<comment type="similarity">
    <text evidence="2">Belongs to the eukaryotic/archaeal RNase P protein component 1 family.</text>
</comment>
<dbReference type="AlphaFoldDB" id="A0AAD3CHA9"/>
<reference evidence="3 4" key="1">
    <citation type="journal article" date="2021" name="Sci. Rep.">
        <title>The genome of the diatom Chaetoceros tenuissimus carries an ancient integrated fragment of an extant virus.</title>
        <authorList>
            <person name="Hongo Y."/>
            <person name="Kimura K."/>
            <person name="Takaki Y."/>
            <person name="Yoshida Y."/>
            <person name="Baba S."/>
            <person name="Kobayashi G."/>
            <person name="Nagasaki K."/>
            <person name="Hano T."/>
            <person name="Tomaru Y."/>
        </authorList>
    </citation>
    <scope>NUCLEOTIDE SEQUENCE [LARGE SCALE GENOMIC DNA]</scope>
    <source>
        <strain evidence="3 4">NIES-3715</strain>
    </source>
</reference>
<dbReference type="GO" id="GO:0033204">
    <property type="term" value="F:ribonuclease P RNA binding"/>
    <property type="evidence" value="ECO:0007669"/>
    <property type="project" value="InterPro"/>
</dbReference>
<name>A0AAD3CHA9_9STRA</name>
<protein>
    <submittedName>
        <fullName evidence="3">Uncharacterized protein</fullName>
    </submittedName>
</protein>
<evidence type="ECO:0000256" key="2">
    <source>
        <dbReference type="ARBA" id="ARBA00006181"/>
    </source>
</evidence>
<evidence type="ECO:0000256" key="1">
    <source>
        <dbReference type="ARBA" id="ARBA00004123"/>
    </source>
</evidence>
<organism evidence="3 4">
    <name type="scientific">Chaetoceros tenuissimus</name>
    <dbReference type="NCBI Taxonomy" id="426638"/>
    <lineage>
        <taxon>Eukaryota</taxon>
        <taxon>Sar</taxon>
        <taxon>Stramenopiles</taxon>
        <taxon>Ochrophyta</taxon>
        <taxon>Bacillariophyta</taxon>
        <taxon>Coscinodiscophyceae</taxon>
        <taxon>Chaetocerotophycidae</taxon>
        <taxon>Chaetocerotales</taxon>
        <taxon>Chaetocerotaceae</taxon>
        <taxon>Chaetoceros</taxon>
    </lineage>
</organism>
<dbReference type="GO" id="GO:0001682">
    <property type="term" value="P:tRNA 5'-leader removal"/>
    <property type="evidence" value="ECO:0007669"/>
    <property type="project" value="InterPro"/>
</dbReference>
<dbReference type="Pfam" id="PF01868">
    <property type="entry name" value="RNase_P-MRP_p29"/>
    <property type="match status" value="1"/>
</dbReference>
<comment type="subcellular location">
    <subcellularLocation>
        <location evidence="1">Nucleus</location>
    </subcellularLocation>
</comment>
<dbReference type="InterPro" id="IPR023534">
    <property type="entry name" value="Rof/RNase_P-like"/>
</dbReference>
<dbReference type="EMBL" id="BLLK01000022">
    <property type="protein sequence ID" value="GFH46107.1"/>
    <property type="molecule type" value="Genomic_DNA"/>
</dbReference>
<dbReference type="GO" id="GO:0005634">
    <property type="term" value="C:nucleus"/>
    <property type="evidence" value="ECO:0007669"/>
    <property type="project" value="UniProtKB-SubCell"/>
</dbReference>
<dbReference type="Gene3D" id="2.30.30.210">
    <property type="entry name" value="Ribonuclease P/MRP, subunit p29"/>
    <property type="match status" value="1"/>
</dbReference>
<dbReference type="PANTHER" id="PTHR13348:SF0">
    <property type="entry name" value="RIBONUCLEASE P PROTEIN SUBUNIT P29"/>
    <property type="match status" value="1"/>
</dbReference>
<dbReference type="SUPFAM" id="SSF101744">
    <property type="entry name" value="Rof/RNase P subunit-like"/>
    <property type="match status" value="1"/>
</dbReference>
<dbReference type="InterPro" id="IPR002730">
    <property type="entry name" value="Rpp29/RNP1"/>
</dbReference>
<keyword evidence="4" id="KW-1185">Reference proteome</keyword>
<dbReference type="GO" id="GO:0000172">
    <property type="term" value="C:ribonuclease MRP complex"/>
    <property type="evidence" value="ECO:0007669"/>
    <property type="project" value="InterPro"/>
</dbReference>
<dbReference type="GO" id="GO:0030677">
    <property type="term" value="C:ribonuclease P complex"/>
    <property type="evidence" value="ECO:0007669"/>
    <property type="project" value="InterPro"/>
</dbReference>
<gene>
    <name evidence="3" type="ORF">CTEN210_02581</name>
</gene>
<dbReference type="Proteomes" id="UP001054902">
    <property type="component" value="Unassembled WGS sequence"/>
</dbReference>
<dbReference type="GO" id="GO:0006364">
    <property type="term" value="P:rRNA processing"/>
    <property type="evidence" value="ECO:0007669"/>
    <property type="project" value="TreeGrafter"/>
</dbReference>
<dbReference type="InterPro" id="IPR016848">
    <property type="entry name" value="RNase_P/MRP_Rpp29-subunit"/>
</dbReference>
<evidence type="ECO:0000313" key="3">
    <source>
        <dbReference type="EMBL" id="GFH46107.1"/>
    </source>
</evidence>
<comment type="caution">
    <text evidence="3">The sequence shown here is derived from an EMBL/GenBank/DDBJ whole genome shotgun (WGS) entry which is preliminary data.</text>
</comment>